<evidence type="ECO:0000313" key="3">
    <source>
        <dbReference type="Proteomes" id="UP000199001"/>
    </source>
</evidence>
<dbReference type="AlphaFoldDB" id="A0A1C6VYB0"/>
<dbReference type="Pfam" id="PF03559">
    <property type="entry name" value="Hexose_dehydrat"/>
    <property type="match status" value="2"/>
</dbReference>
<evidence type="ECO:0000259" key="1">
    <source>
        <dbReference type="Pfam" id="PF03559"/>
    </source>
</evidence>
<feature type="domain" description="dTDP-4-dehydro-6-deoxy-alpha-D-glucopyranose 2,3-dehydratase" evidence="1">
    <location>
        <begin position="36"/>
        <end position="238"/>
    </location>
</feature>
<accession>A0A1C6VYB0</accession>
<reference evidence="3" key="1">
    <citation type="submission" date="2016-06" db="EMBL/GenBank/DDBJ databases">
        <authorList>
            <person name="Varghese N."/>
            <person name="Submissions Spin"/>
        </authorList>
    </citation>
    <scope>NUCLEOTIDE SEQUENCE [LARGE SCALE GENOMIC DNA]</scope>
    <source>
        <strain evidence="3">DSM 43903</strain>
    </source>
</reference>
<dbReference type="EMBL" id="FMHZ01000002">
    <property type="protein sequence ID" value="SCL71319.1"/>
    <property type="molecule type" value="Genomic_DNA"/>
</dbReference>
<organism evidence="2 3">
    <name type="scientific">Micromonospora citrea</name>
    <dbReference type="NCBI Taxonomy" id="47855"/>
    <lineage>
        <taxon>Bacteria</taxon>
        <taxon>Bacillati</taxon>
        <taxon>Actinomycetota</taxon>
        <taxon>Actinomycetes</taxon>
        <taxon>Micromonosporales</taxon>
        <taxon>Micromonosporaceae</taxon>
        <taxon>Micromonospora</taxon>
    </lineage>
</organism>
<dbReference type="STRING" id="47855.GA0070606_5682"/>
<dbReference type="Proteomes" id="UP000199001">
    <property type="component" value="Unassembled WGS sequence"/>
</dbReference>
<dbReference type="RefSeq" id="WP_091106240.1">
    <property type="nucleotide sequence ID" value="NZ_FMHZ01000002.1"/>
</dbReference>
<gene>
    <name evidence="2" type="ORF">GA0070606_5682</name>
</gene>
<dbReference type="OrthoDB" id="9814961at2"/>
<evidence type="ECO:0000313" key="2">
    <source>
        <dbReference type="EMBL" id="SCL71319.1"/>
    </source>
</evidence>
<proteinExistence type="predicted"/>
<feature type="domain" description="dTDP-4-dehydro-6-deoxy-alpha-D-glucopyranose 2,3-dehydratase" evidence="1">
    <location>
        <begin position="273"/>
        <end position="472"/>
    </location>
</feature>
<dbReference type="InterPro" id="IPR038153">
    <property type="entry name" value="EvaA-like_sf"/>
</dbReference>
<keyword evidence="3" id="KW-1185">Reference proteome</keyword>
<dbReference type="InterPro" id="IPR005212">
    <property type="entry name" value="EvaA-like"/>
</dbReference>
<name>A0A1C6VYB0_9ACTN</name>
<protein>
    <submittedName>
        <fullName evidence="2">Oxidase EvaA</fullName>
    </submittedName>
</protein>
<dbReference type="GO" id="GO:0016829">
    <property type="term" value="F:lyase activity"/>
    <property type="evidence" value="ECO:0007669"/>
    <property type="project" value="InterPro"/>
</dbReference>
<sequence>MLLPHTDARPGPGRSARAPLALRLARSAAHRPRPAAELAAWLAQRQRANPFEVAEVPFAELTGWRFAPDSGDLVHETGRFFSVEGLHVRTDRGPVAEWWQPIIHQPDRAILGILAREIDGVLHFLMQAKMEPGNVNGVQFSPTVQSTPSNYQRTHRGARSRYVEYFLEPGRGRVLVDVLQSEQGSWFRGKRNRNIVVEVADEVEPHEDFVWLTLGQIHDLLHRPNLVNMDARTVLSCLPGHALAPDPGAGTIGAAVARSSLTEDGAWQPLLGVRNWLTANKAGPTLATRRVPMREVRDWQRTDDEIRHRSGRFFRIVGRRVRASNREVAQWCQPLLAPCGTGLVAFVVRRIDGVLHVLAHADLRPGYRDTVELGPTVQCTPDNFAGPARSGRPEYLDLVLSDEVRAHYDVLQSEEGGRFHHAVTRHLVVEVGPDFPTATPPDYTWLTLRQLTAMAAFSYQVNIEARSLLLCLRALR</sequence>
<dbReference type="Gene3D" id="3.90.79.40">
    <property type="entry name" value="EvaA sugar 2,3-dehydratase subunit"/>
    <property type="match status" value="2"/>
</dbReference>